<evidence type="ECO:0000256" key="7">
    <source>
        <dbReference type="RuleBase" id="RU362129"/>
    </source>
</evidence>
<dbReference type="PRINTS" id="PR00274">
    <property type="entry name" value="GLYCOHORMONE"/>
</dbReference>
<dbReference type="PANTHER" id="PTHR11509">
    <property type="entry name" value="GLYCOPROTEIN HORMONE ALPHA CHAIN"/>
    <property type="match status" value="1"/>
</dbReference>
<dbReference type="RefSeq" id="XP_028655000.1">
    <property type="nucleotide sequence ID" value="XM_028799167.2"/>
</dbReference>
<sequence>MACNGNYLCASLIVLSMVIHLLHSYPGGEMTEGCPECKLRLNRYFSQPGAPIYQCIGCCFSRAYPTPLRSKQTMVVVKNITSEGSCCVARELKRLHLMDNLKVENHTRCHCSTCYFQKF</sequence>
<dbReference type="InterPro" id="IPR029034">
    <property type="entry name" value="Cystine-knot_cytokine"/>
</dbReference>
<feature type="chain" id="PRO_5034746153" description="Glycoprotein hormones alpha chain" evidence="7">
    <location>
        <begin position="25"/>
        <end position="119"/>
    </location>
</feature>
<keyword evidence="5" id="KW-1015">Disulfide bond</keyword>
<keyword evidence="9" id="KW-1185">Reference proteome</keyword>
<keyword evidence="4 7" id="KW-0372">Hormone</keyword>
<dbReference type="PROSITE" id="PS50277">
    <property type="entry name" value="GLYCO_HORMONE_ALPHA_3"/>
    <property type="match status" value="1"/>
</dbReference>
<feature type="signal peptide" evidence="7">
    <location>
        <begin position="1"/>
        <end position="24"/>
    </location>
</feature>
<keyword evidence="6 7" id="KW-0325">Glycoprotein</keyword>
<dbReference type="Ensembl" id="ENSECRT00000000966.1">
    <property type="protein sequence ID" value="ENSECRP00000000945.1"/>
    <property type="gene ID" value="ENSECRG00000000638.1"/>
</dbReference>
<reference evidence="8" key="1">
    <citation type="submission" date="2021-06" db="EMBL/GenBank/DDBJ databases">
        <authorList>
            <consortium name="Wellcome Sanger Institute Data Sharing"/>
        </authorList>
    </citation>
    <scope>NUCLEOTIDE SEQUENCE [LARGE SCALE GENOMIC DNA]</scope>
</reference>
<evidence type="ECO:0000256" key="2">
    <source>
        <dbReference type="ARBA" id="ARBA00009128"/>
    </source>
</evidence>
<dbReference type="PANTHER" id="PTHR11509:SF0">
    <property type="entry name" value="GLYCOPROTEIN HORMONES ALPHA CHAIN"/>
    <property type="match status" value="1"/>
</dbReference>
<evidence type="ECO:0000256" key="4">
    <source>
        <dbReference type="ARBA" id="ARBA00022702"/>
    </source>
</evidence>
<comment type="similarity">
    <text evidence="2 7">Belongs to the glycoprotein hormones subunit alpha family.</text>
</comment>
<evidence type="ECO:0000256" key="6">
    <source>
        <dbReference type="ARBA" id="ARBA00023180"/>
    </source>
</evidence>
<evidence type="ECO:0000256" key="5">
    <source>
        <dbReference type="ARBA" id="ARBA00023157"/>
    </source>
</evidence>
<dbReference type="SMART" id="SM00067">
    <property type="entry name" value="GHA"/>
    <property type="match status" value="1"/>
</dbReference>
<dbReference type="OrthoDB" id="9852859at2759"/>
<organism evidence="8 9">
    <name type="scientific">Erpetoichthys calabaricus</name>
    <name type="common">Rope fish</name>
    <name type="synonym">Calamoichthys calabaricus</name>
    <dbReference type="NCBI Taxonomy" id="27687"/>
    <lineage>
        <taxon>Eukaryota</taxon>
        <taxon>Metazoa</taxon>
        <taxon>Chordata</taxon>
        <taxon>Craniata</taxon>
        <taxon>Vertebrata</taxon>
        <taxon>Euteleostomi</taxon>
        <taxon>Actinopterygii</taxon>
        <taxon>Polypteriformes</taxon>
        <taxon>Polypteridae</taxon>
        <taxon>Erpetoichthys</taxon>
    </lineage>
</organism>
<dbReference type="FunFam" id="2.10.90.10:FF:000011">
    <property type="entry name" value="Glycoprotein hormones alpha chain"/>
    <property type="match status" value="1"/>
</dbReference>
<dbReference type="Pfam" id="PF00236">
    <property type="entry name" value="Hormone_6"/>
    <property type="match status" value="1"/>
</dbReference>
<gene>
    <name evidence="8" type="primary">CGA</name>
    <name evidence="8" type="synonym">cga</name>
</gene>
<dbReference type="Proteomes" id="UP000694620">
    <property type="component" value="Chromosome 3"/>
</dbReference>
<dbReference type="PROSITE" id="PS00779">
    <property type="entry name" value="GLYCO_HORMONE_ALPHA_1"/>
    <property type="match status" value="1"/>
</dbReference>
<accession>A0A8C4RI04</accession>
<reference evidence="8" key="3">
    <citation type="submission" date="2025-09" db="UniProtKB">
        <authorList>
            <consortium name="Ensembl"/>
        </authorList>
    </citation>
    <scope>IDENTIFICATION</scope>
</reference>
<dbReference type="GO" id="GO:0005615">
    <property type="term" value="C:extracellular space"/>
    <property type="evidence" value="ECO:0007669"/>
    <property type="project" value="TreeGrafter"/>
</dbReference>
<dbReference type="GO" id="GO:0006590">
    <property type="term" value="P:thyroid hormone generation"/>
    <property type="evidence" value="ECO:0007669"/>
    <property type="project" value="TreeGrafter"/>
</dbReference>
<dbReference type="GeneID" id="114649719"/>
<comment type="subunit">
    <text evidence="7">Heterodimer of an alpha and a beta chain.</text>
</comment>
<dbReference type="SUPFAM" id="SSF57501">
    <property type="entry name" value="Cystine-knot cytokines"/>
    <property type="match status" value="1"/>
</dbReference>
<evidence type="ECO:0000313" key="8">
    <source>
        <dbReference type="Ensembl" id="ENSECRP00000000945.1"/>
    </source>
</evidence>
<reference evidence="8" key="2">
    <citation type="submission" date="2025-08" db="UniProtKB">
        <authorList>
            <consortium name="Ensembl"/>
        </authorList>
    </citation>
    <scope>IDENTIFICATION</scope>
</reference>
<dbReference type="AlphaFoldDB" id="A0A8C4RI04"/>
<dbReference type="GO" id="GO:0010893">
    <property type="term" value="P:positive regulation of steroid biosynthetic process"/>
    <property type="evidence" value="ECO:0007669"/>
    <property type="project" value="TreeGrafter"/>
</dbReference>
<proteinExistence type="inferred from homology"/>
<dbReference type="GO" id="GO:0016914">
    <property type="term" value="C:follicle-stimulating hormone complex"/>
    <property type="evidence" value="ECO:0007669"/>
    <property type="project" value="TreeGrafter"/>
</dbReference>
<dbReference type="GeneTree" id="ENSGT00390000012242"/>
<comment type="subcellular location">
    <subcellularLocation>
        <location evidence="1 7">Secreted</location>
    </subcellularLocation>
</comment>
<evidence type="ECO:0000256" key="3">
    <source>
        <dbReference type="ARBA" id="ARBA00022525"/>
    </source>
</evidence>
<dbReference type="GO" id="GO:0016913">
    <property type="term" value="F:follicle-stimulating hormone activity"/>
    <property type="evidence" value="ECO:0007669"/>
    <property type="project" value="TreeGrafter"/>
</dbReference>
<protein>
    <recommendedName>
        <fullName evidence="7">Glycoprotein hormones alpha chain</fullName>
    </recommendedName>
</protein>
<keyword evidence="7" id="KW-0732">Signal</keyword>
<dbReference type="Gene3D" id="2.10.90.10">
    <property type="entry name" value="Cystine-knot cytokines"/>
    <property type="match status" value="1"/>
</dbReference>
<name>A0A8C4RI04_ERPCA</name>
<evidence type="ECO:0000256" key="1">
    <source>
        <dbReference type="ARBA" id="ARBA00004613"/>
    </source>
</evidence>
<dbReference type="CTD" id="1081"/>
<evidence type="ECO:0000313" key="9">
    <source>
        <dbReference type="Proteomes" id="UP000694620"/>
    </source>
</evidence>
<keyword evidence="3 7" id="KW-0964">Secreted</keyword>
<dbReference type="InterPro" id="IPR000476">
    <property type="entry name" value="Glyco_hormone"/>
</dbReference>